<gene>
    <name evidence="1" type="primary">POLR3F</name>
</gene>
<protein>
    <submittedName>
        <fullName evidence="1">RNA polymerase III subunit F</fullName>
    </submittedName>
</protein>
<reference evidence="1" key="4">
    <citation type="submission" date="2025-08" db="UniProtKB">
        <authorList>
            <consortium name="Ensembl"/>
        </authorList>
    </citation>
    <scope>IDENTIFICATION</scope>
</reference>
<dbReference type="Ensembl" id="ENST00000697653.1">
    <property type="protein sequence ID" value="ENSP00000513378.1"/>
    <property type="gene ID" value="ENSG00000132664.13"/>
</dbReference>
<accession>A0A8V8TL49</accession>
<reference evidence="1 2" key="3">
    <citation type="journal article" date="2004" name="Nature">
        <title>Finishing the euchromatic sequence of the human genome.</title>
        <authorList>
            <consortium name="International Human Genome Sequencing Consortium"/>
        </authorList>
    </citation>
    <scope>NUCLEOTIDE SEQUENCE [LARGE SCALE GENOMIC DNA]</scope>
</reference>
<dbReference type="AlphaFoldDB" id="A0A8V8TL49"/>
<sequence>MAEVKVKVQPPDADPVEIENRIMSPVPSWNHRPSNSE</sequence>
<dbReference type="Ensembl" id="ENST00000697653.1">
    <property type="protein sequence ID" value="ENSP00000513378.1"/>
    <property type="gene ID" value="ENSG00000132664.14"/>
</dbReference>
<evidence type="ECO:0000313" key="2">
    <source>
        <dbReference type="Proteomes" id="UP000005640"/>
    </source>
</evidence>
<name>A0A8V8TL49_HUMAN</name>
<reference evidence="1 2" key="1">
    <citation type="journal article" date="2001" name="Nature">
        <title>Initial sequencing and analysis of the human genome.</title>
        <authorList>
            <consortium name="International Human Genome Sequencing Consortium"/>
            <person name="Lander E.S."/>
            <person name="Linton L.M."/>
            <person name="Birren B."/>
            <person name="Nusbaum C."/>
            <person name="Zody M.C."/>
            <person name="Baldwin J."/>
            <person name="Devon K."/>
            <person name="Dewar K."/>
            <person name="Doyle M."/>
            <person name="FitzHugh W."/>
            <person name="Funke R."/>
            <person name="Gage D."/>
            <person name="Harris K."/>
            <person name="Heaford A."/>
            <person name="Howland J."/>
            <person name="Kann L."/>
            <person name="Lehoczky J."/>
            <person name="LeVine R."/>
            <person name="McEwan P."/>
            <person name="McKernan K."/>
            <person name="Meldrim J."/>
            <person name="Mesirov J.P."/>
            <person name="Miranda C."/>
            <person name="Morris W."/>
            <person name="Naylor J."/>
            <person name="Raymond C."/>
            <person name="Rosetti M."/>
            <person name="Santos R."/>
            <person name="Sheridan A."/>
            <person name="Sougnez C."/>
            <person name="Stange-Thomann N."/>
            <person name="Stojanovic N."/>
            <person name="Subramanian A."/>
            <person name="Wyman D."/>
            <person name="Rogers J."/>
            <person name="Sulston J."/>
            <person name="Ainscough R."/>
            <person name="Beck S."/>
            <person name="Bentley D."/>
            <person name="Burton J."/>
            <person name="Clee C."/>
            <person name="Carter N."/>
            <person name="Coulson A."/>
            <person name="Deadman R."/>
            <person name="Deloukas P."/>
            <person name="Dunham A."/>
            <person name="Dunham I."/>
            <person name="Durbin R."/>
            <person name="French L."/>
            <person name="Grafham D."/>
            <person name="Gregory S."/>
            <person name="Hubbard T."/>
            <person name="Humphray S."/>
            <person name="Hunt A."/>
            <person name="Jones M."/>
            <person name="Lloyd C."/>
            <person name="McMurray A."/>
            <person name="Matthews L."/>
            <person name="Mercer S."/>
            <person name="Milne S."/>
            <person name="Mullikin J.C."/>
            <person name="Mungall A."/>
            <person name="Plumb R."/>
            <person name="Ross M."/>
            <person name="Shownkeen R."/>
            <person name="Sims S."/>
            <person name="Waterston R.H."/>
            <person name="Wilson R.K."/>
            <person name="Hillier L.W."/>
            <person name="McPherson J.D."/>
            <person name="Marra M.A."/>
            <person name="Mardis E.R."/>
            <person name="Fulton L.A."/>
            <person name="Chinwalla A.T."/>
            <person name="Pepin K.H."/>
            <person name="Gish W.R."/>
            <person name="Chissoe S.L."/>
            <person name="Wendl M.C."/>
            <person name="Delehaunty K.D."/>
            <person name="Miner T.L."/>
            <person name="Delehaunty A."/>
            <person name="Kramer J.B."/>
            <person name="Cook L.L."/>
            <person name="Fulton R.S."/>
            <person name="Johnson D.L."/>
            <person name="Minx P.J."/>
            <person name="Clifton S.W."/>
            <person name="Hawkins T."/>
            <person name="Branscomb E."/>
            <person name="Predki P."/>
            <person name="Richardson P."/>
            <person name="Wenning S."/>
            <person name="Slezak T."/>
            <person name="Doggett N."/>
            <person name="Cheng J.F."/>
            <person name="Olsen A."/>
            <person name="Lucas S."/>
            <person name="Elkin C."/>
            <person name="Uberbacher E."/>
            <person name="Frazier M."/>
            <person name="Gibbs R.A."/>
            <person name="Muzny D.M."/>
            <person name="Scherer S.E."/>
            <person name="Bouck J.B."/>
            <person name="Sodergren E.J."/>
            <person name="Worley K.C."/>
            <person name="Rives C.M."/>
            <person name="Gorrell J.H."/>
            <person name="Metzker M.L."/>
            <person name="Naylor S.L."/>
            <person name="Kucherlapati R.S."/>
            <person name="Nelson D.L."/>
            <person name="Weinstock G.M."/>
            <person name="Sakaki Y."/>
            <person name="Fujiyama A."/>
            <person name="Hattori M."/>
            <person name="Yada T."/>
            <person name="Toyoda A."/>
            <person name="Itoh T."/>
            <person name="Kawagoe C."/>
            <person name="Watanabe H."/>
            <person name="Totoki Y."/>
            <person name="Taylor T."/>
            <person name="Weissenbach J."/>
            <person name="Heilig R."/>
            <person name="Saurin W."/>
            <person name="Artiguenave F."/>
            <person name="Brottier P."/>
            <person name="Bruls T."/>
            <person name="Pelletier E."/>
            <person name="Robert C."/>
            <person name="Wincker P."/>
            <person name="Smith D.R."/>
            <person name="Doucette-Stamm L."/>
            <person name="Rubenfield M."/>
            <person name="Weinstock K."/>
            <person name="Lee H.M."/>
            <person name="Dubois J."/>
            <person name="Rosenthal A."/>
            <person name="Platzer M."/>
            <person name="Nyakatura G."/>
            <person name="Taudien S."/>
            <person name="Rump A."/>
            <person name="Yang H."/>
            <person name="Yu J."/>
            <person name="Wang J."/>
            <person name="Huang G."/>
            <person name="Gu J."/>
            <person name="Hood L."/>
            <person name="Rowen L."/>
            <person name="Madan A."/>
            <person name="Qin S."/>
            <person name="Davis R.W."/>
            <person name="Federspiel N.A."/>
            <person name="Abola A.P."/>
            <person name="Proctor M.J."/>
            <person name="Myers R.M."/>
            <person name="Schmutz J."/>
            <person name="Dickson M."/>
            <person name="Grimwood J."/>
            <person name="Cox D.R."/>
            <person name="Olson M.V."/>
            <person name="Kaul R."/>
            <person name="Raymond C."/>
            <person name="Shimizu N."/>
            <person name="Kawasaki K."/>
            <person name="Minoshima S."/>
            <person name="Evans G.A."/>
            <person name="Athanasiou M."/>
            <person name="Schultz R."/>
            <person name="Roe B.A."/>
            <person name="Chen F."/>
            <person name="Pan H."/>
            <person name="Ramser J."/>
            <person name="Lehrach H."/>
            <person name="Reinhardt R."/>
            <person name="McCombie W.R."/>
            <person name="de la Bastide M."/>
            <person name="Dedhia N."/>
            <person name="Blocker H."/>
            <person name="Hornischer K."/>
            <person name="Nordsiek G."/>
            <person name="Agarwala R."/>
            <person name="Aravind L."/>
            <person name="Bailey J.A."/>
            <person name="Bateman A."/>
            <person name="Batzoglou S."/>
            <person name="Birney E."/>
            <person name="Bork P."/>
            <person name="Brown D.G."/>
            <person name="Burge C.B."/>
            <person name="Cerutti L."/>
            <person name="Chen H.C."/>
            <person name="Church D."/>
            <person name="Clamp M."/>
            <person name="Copley R.R."/>
            <person name="Doerks T."/>
            <person name="Eddy S.R."/>
            <person name="Eichler E.E."/>
            <person name="Furey T.S."/>
            <person name="Galagan J."/>
            <person name="Gilbert J.G."/>
            <person name="Harmon C."/>
            <person name="Hayashizaki Y."/>
            <person name="Haussler D."/>
            <person name="Hermjakob H."/>
            <person name="Hokamp K."/>
            <person name="Jang W."/>
            <person name="Johnson L.S."/>
            <person name="Jones T.A."/>
            <person name="Kasif S."/>
            <person name="Kaspryzk A."/>
            <person name="Kennedy S."/>
            <person name="Kent W.J."/>
            <person name="Kitts P."/>
            <person name="Koonin E.V."/>
            <person name="Korf I."/>
            <person name="Kulp D."/>
            <person name="Lancet D."/>
            <person name="Lowe T.M."/>
            <person name="McLysaght A."/>
            <person name="Mikkelsen T."/>
            <person name="Moran J.V."/>
            <person name="Mulder N."/>
            <person name="Pollara V.J."/>
            <person name="Ponting C.P."/>
            <person name="Schuler G."/>
            <person name="Schultz J."/>
            <person name="Slater G."/>
            <person name="Smit A.F."/>
            <person name="Stupka E."/>
            <person name="Szustakowski J."/>
            <person name="Thierry-Mieg D."/>
            <person name="Thierry-Mieg J."/>
            <person name="Wagner L."/>
            <person name="Wallis J."/>
            <person name="Wheeler R."/>
            <person name="Williams A."/>
            <person name="Wolf Y.I."/>
            <person name="Wolfe K.H."/>
            <person name="Yang S.P."/>
            <person name="Yeh R.F."/>
            <person name="Collins F."/>
            <person name="Guyer M.S."/>
            <person name="Peterson J."/>
            <person name="Felsenfeld A."/>
            <person name="Wetterstrand K.A."/>
            <person name="Patrinos A."/>
            <person name="Morgan M.J."/>
            <person name="de Jong P."/>
            <person name="Catanese J.J."/>
            <person name="Osoegawa K."/>
            <person name="Shizuya H."/>
            <person name="Choi S."/>
            <person name="Chen Y.J."/>
        </authorList>
    </citation>
    <scope>NUCLEOTIDE SEQUENCE [LARGE SCALE GENOMIC DNA]</scope>
</reference>
<dbReference type="OpenTargets" id="ENSG00000132664"/>
<dbReference type="HGNC" id="HGNC:15763">
    <property type="gene designation" value="POLR3F"/>
</dbReference>
<dbReference type="GeneTree" id="ENSGT00390000009679"/>
<dbReference type="OrthoDB" id="613763at2759"/>
<dbReference type="EMBL" id="AL121893">
    <property type="status" value="NOT_ANNOTATED_CDS"/>
    <property type="molecule type" value="Genomic_DNA"/>
</dbReference>
<reference evidence="1 2" key="2">
    <citation type="journal article" date="2001" name="Nature">
        <title>The DNA sequence and comparative analysis of human chromosome 20.</title>
        <authorList>
            <person name="Deloukas P."/>
            <person name="Matthews L.H."/>
            <person name="Ashurst J."/>
            <person name="Burton J."/>
            <person name="Gilbert J.G."/>
            <person name="Jones M."/>
            <person name="Stavrides G."/>
            <person name="Almeida J.P."/>
            <person name="Babbage A.K."/>
            <person name="Bagguley C.L."/>
            <person name="Bailey J."/>
            <person name="Barlow K.F."/>
            <person name="Bates K.N."/>
            <person name="Beard L.M."/>
            <person name="Beare D.M."/>
            <person name="Beasley O.P."/>
            <person name="Bird C.P."/>
            <person name="Blakey S.E."/>
            <person name="Bridgeman A.M."/>
            <person name="Brown A.J."/>
            <person name="Buck D."/>
            <person name="Burrill W."/>
            <person name="Butler A.P."/>
            <person name="Carder C."/>
            <person name="Carter N.P."/>
            <person name="Chapman J.C."/>
            <person name="Clamp M."/>
            <person name="Clark G."/>
            <person name="Clark L.N."/>
            <person name="Clark S.Y."/>
            <person name="Clee C.M."/>
            <person name="Clegg S."/>
            <person name="Cobley V.E."/>
            <person name="Collier R.E."/>
            <person name="Connor R."/>
            <person name="Corby N.R."/>
            <person name="Coulson A."/>
            <person name="Coville G.J."/>
            <person name="Deadman R."/>
            <person name="Dhami P."/>
            <person name="Dunn M."/>
            <person name="Ellington A.G."/>
            <person name="Frankland J.A."/>
            <person name="Fraser A."/>
            <person name="French L."/>
            <person name="Garner P."/>
            <person name="Grafham D.V."/>
            <person name="Griffiths C."/>
            <person name="Griffiths M.N."/>
            <person name="Gwilliam R."/>
            <person name="Hall R.E."/>
            <person name="Hammond S."/>
            <person name="Harley J.L."/>
            <person name="Heath P.D."/>
            <person name="Ho S."/>
            <person name="Holden J.L."/>
            <person name="Howden P.J."/>
            <person name="Huckle E."/>
            <person name="Hunt A.R."/>
            <person name="Hunt S.E."/>
            <person name="Jekosch K."/>
            <person name="Johnson C.M."/>
            <person name="Johnson D."/>
            <person name="Kay M.P."/>
            <person name="Kimberley A.M."/>
            <person name="King A."/>
            <person name="Knights A."/>
            <person name="Laird G.K."/>
            <person name="Lawlor S."/>
            <person name="Lehvaslaiho M.H."/>
            <person name="Leversha M."/>
            <person name="Lloyd C."/>
            <person name="Lloyd D.M."/>
            <person name="Lovell J.D."/>
            <person name="Marsh V.L."/>
            <person name="Martin S.L."/>
            <person name="McConnachie L.J."/>
            <person name="McLay K."/>
            <person name="McMurray A.A."/>
            <person name="Milne S."/>
            <person name="Mistry D."/>
            <person name="Moore M.J."/>
            <person name="Mullikin J.C."/>
            <person name="Nickerson T."/>
            <person name="Oliver K."/>
            <person name="Parker A."/>
            <person name="Patel R."/>
            <person name="Pearce T.A."/>
            <person name="Peck A.I."/>
            <person name="Phillimore B.J."/>
            <person name="Prathalingam S.R."/>
            <person name="Plumb R.W."/>
            <person name="Ramsay H."/>
            <person name="Rice C.M."/>
            <person name="Ross M.T."/>
            <person name="Scott C.E."/>
            <person name="Sehra H.K."/>
            <person name="Shownkeen R."/>
            <person name="Sims S."/>
            <person name="Skuce C.D."/>
            <person name="Smith M.L."/>
            <person name="Soderlund C."/>
            <person name="Steward C.A."/>
            <person name="Sulston J.E."/>
            <person name="Swann M."/>
            <person name="Sycamore N."/>
            <person name="Taylor R."/>
            <person name="Tee L."/>
            <person name="Thomas D.W."/>
            <person name="Thorpe A."/>
            <person name="Tracey A."/>
            <person name="Tromans A.C."/>
            <person name="Vaudin M."/>
            <person name="Wall M."/>
            <person name="Wallis J.M."/>
            <person name="Whitehead S.L."/>
            <person name="Whittaker P."/>
            <person name="Willey D.L."/>
            <person name="Williams L."/>
            <person name="Williams S.A."/>
            <person name="Wilming L."/>
            <person name="Wray P.W."/>
            <person name="Hubbard T."/>
            <person name="Durbin R.M."/>
            <person name="Bentley D.R."/>
            <person name="Beck S."/>
            <person name="Rogers J."/>
        </authorList>
    </citation>
    <scope>NUCLEOTIDE SEQUENCE [LARGE SCALE GENOMIC DNA]</scope>
</reference>
<proteinExistence type="evidence at protein level"/>
<evidence type="ECO:0007829" key="4">
    <source>
        <dbReference type="ProteomicsDB" id="A0A8V8TL49"/>
    </source>
</evidence>
<organism evidence="1 2">
    <name type="scientific">Homo sapiens</name>
    <name type="common">Human</name>
    <dbReference type="NCBI Taxonomy" id="9606"/>
    <lineage>
        <taxon>Eukaryota</taxon>
        <taxon>Metazoa</taxon>
        <taxon>Chordata</taxon>
        <taxon>Craniata</taxon>
        <taxon>Vertebrata</taxon>
        <taxon>Euteleostomi</taxon>
        <taxon>Mammalia</taxon>
        <taxon>Eutheria</taxon>
        <taxon>Euarchontoglires</taxon>
        <taxon>Primates</taxon>
        <taxon>Haplorrhini</taxon>
        <taxon>Catarrhini</taxon>
        <taxon>Hominidae</taxon>
        <taxon>Homo</taxon>
    </lineage>
</organism>
<evidence type="ECO:0007829" key="3">
    <source>
        <dbReference type="PeptideAtlas" id="A0A8V8TL49"/>
    </source>
</evidence>
<keyword evidence="2" id="KW-1185">Reference proteome</keyword>
<dbReference type="Proteomes" id="UP000005640">
    <property type="component" value="Chromosome 20"/>
</dbReference>
<evidence type="ECO:0000313" key="1">
    <source>
        <dbReference type="Ensembl" id="ENSP00000513378.1"/>
    </source>
</evidence>
<reference evidence="1" key="5">
    <citation type="submission" date="2025-09" db="UniProtKB">
        <authorList>
            <consortium name="Ensembl"/>
        </authorList>
    </citation>
    <scope>IDENTIFICATION</scope>
</reference>
<dbReference type="SMR" id="A0A8V8TL49"/>
<keyword evidence="3 4" id="KW-1267">Proteomics identification</keyword>